<dbReference type="GO" id="GO:0006631">
    <property type="term" value="P:fatty acid metabolic process"/>
    <property type="evidence" value="ECO:0007669"/>
    <property type="project" value="TreeGrafter"/>
</dbReference>
<dbReference type="AlphaFoldDB" id="A0A1V3GDY4"/>
<dbReference type="Pfam" id="PF13193">
    <property type="entry name" value="AMP-binding_C"/>
    <property type="match status" value="1"/>
</dbReference>
<dbReference type="FunFam" id="3.30.300.30:FF:000008">
    <property type="entry name" value="2,3-dihydroxybenzoate-AMP ligase"/>
    <property type="match status" value="1"/>
</dbReference>
<dbReference type="InterPro" id="IPR045851">
    <property type="entry name" value="AMP-bd_C_sf"/>
</dbReference>
<sequence length="491" mass="55338">MLITDTIQNSALLYPEKTAIQMGDERISYQELNKNVKKIASFFRKQPFEESQGKAALYLPNGIDFLQYFLGAISAGWISIPLDLKMKERELEERLKQSKPDLIITTQELQSKINHKGTKLTLVSTIDDSIPTEEFKSTTTDETLFYMGFTSGSTGIPKCFVRSHRSWVKSFACSKKDFGLIEIDTVLVPGPLVHSLFLYAAISTLYLGGTVKLLPKFSAAQTLKEIEIDEISALYAVPTMLAALTKEMDDQNETPRLKRIISSGAKWEPGLKDKINTLFPKTELFEFYGASELSFVSFINHRADIQKPLSVGRPFHNVELSIRKDENEVEPGEIGTLYVKSEMLFSHYLNRPDANKEVWDDGWLTVGDLAKLDEEGDLYIIGRSNNMIISGGQNVYPEEIENVLHSLEGIEEAVVFGMPDSYWGEKISAAVIVNENSGLTTRDIQRFCRKHISTFKVPKHIIFTKEFPYTSSGKIARSKVKEFYTQGVSSS</sequence>
<proteinExistence type="inferred from homology"/>
<dbReference type="PANTHER" id="PTHR43201:SF5">
    <property type="entry name" value="MEDIUM-CHAIN ACYL-COA LIGASE ACSF2, MITOCHONDRIAL"/>
    <property type="match status" value="1"/>
</dbReference>
<dbReference type="EMBL" id="MQMF01000001">
    <property type="protein sequence ID" value="OOE14621.1"/>
    <property type="molecule type" value="Genomic_DNA"/>
</dbReference>
<dbReference type="InterPro" id="IPR042099">
    <property type="entry name" value="ANL_N_sf"/>
</dbReference>
<keyword evidence="2" id="KW-0436">Ligase</keyword>
<dbReference type="InterPro" id="IPR020845">
    <property type="entry name" value="AMP-binding_CS"/>
</dbReference>
<evidence type="ECO:0000256" key="1">
    <source>
        <dbReference type="ARBA" id="ARBA00006432"/>
    </source>
</evidence>
<dbReference type="SUPFAM" id="SSF56801">
    <property type="entry name" value="Acetyl-CoA synthetase-like"/>
    <property type="match status" value="1"/>
</dbReference>
<dbReference type="GO" id="GO:0031956">
    <property type="term" value="F:medium-chain fatty acid-CoA ligase activity"/>
    <property type="evidence" value="ECO:0007669"/>
    <property type="project" value="TreeGrafter"/>
</dbReference>
<comment type="similarity">
    <text evidence="1">Belongs to the ATP-dependent AMP-binding enzyme family.</text>
</comment>
<accession>A0A1V3GDY4</accession>
<dbReference type="Gene3D" id="3.30.300.30">
    <property type="match status" value="1"/>
</dbReference>
<dbReference type="InterPro" id="IPR025110">
    <property type="entry name" value="AMP-bd_C"/>
</dbReference>
<dbReference type="PANTHER" id="PTHR43201">
    <property type="entry name" value="ACYL-COA SYNTHETASE"/>
    <property type="match status" value="1"/>
</dbReference>
<name>A0A1V3GDY4_9BACL</name>
<feature type="domain" description="AMP-binding enzyme C-terminal" evidence="4">
    <location>
        <begin position="399"/>
        <end position="474"/>
    </location>
</feature>
<dbReference type="Proteomes" id="UP000188597">
    <property type="component" value="Unassembled WGS sequence"/>
</dbReference>
<evidence type="ECO:0000259" key="4">
    <source>
        <dbReference type="Pfam" id="PF13193"/>
    </source>
</evidence>
<dbReference type="PROSITE" id="PS00455">
    <property type="entry name" value="AMP_BINDING"/>
    <property type="match status" value="1"/>
</dbReference>
<dbReference type="InterPro" id="IPR000873">
    <property type="entry name" value="AMP-dep_synth/lig_dom"/>
</dbReference>
<gene>
    <name evidence="5" type="ORF">UN64_05380</name>
</gene>
<evidence type="ECO:0000256" key="2">
    <source>
        <dbReference type="ARBA" id="ARBA00022598"/>
    </source>
</evidence>
<evidence type="ECO:0000259" key="3">
    <source>
        <dbReference type="Pfam" id="PF00501"/>
    </source>
</evidence>
<dbReference type="Pfam" id="PF00501">
    <property type="entry name" value="AMP-binding"/>
    <property type="match status" value="1"/>
</dbReference>
<evidence type="ECO:0008006" key="7">
    <source>
        <dbReference type="Google" id="ProtNLM"/>
    </source>
</evidence>
<protein>
    <recommendedName>
        <fullName evidence="7">Acyl-CoA synthetase</fullName>
    </recommendedName>
</protein>
<organism evidence="5 6">
    <name type="scientific">Fictibacillus arsenicus</name>
    <dbReference type="NCBI Taxonomy" id="255247"/>
    <lineage>
        <taxon>Bacteria</taxon>
        <taxon>Bacillati</taxon>
        <taxon>Bacillota</taxon>
        <taxon>Bacilli</taxon>
        <taxon>Bacillales</taxon>
        <taxon>Fictibacillaceae</taxon>
        <taxon>Fictibacillus</taxon>
    </lineage>
</organism>
<comment type="caution">
    <text evidence="5">The sequence shown here is derived from an EMBL/GenBank/DDBJ whole genome shotgun (WGS) entry which is preliminary data.</text>
</comment>
<reference evidence="5 6" key="1">
    <citation type="submission" date="2016-11" db="EMBL/GenBank/DDBJ databases">
        <authorList>
            <person name="Jaros S."/>
            <person name="Januszkiewicz K."/>
            <person name="Wedrychowicz H."/>
        </authorList>
    </citation>
    <scope>NUCLEOTIDE SEQUENCE [LARGE SCALE GENOMIC DNA]</scope>
    <source>
        <strain evidence="5 6">Con a/3</strain>
    </source>
</reference>
<dbReference type="Gene3D" id="3.40.50.12780">
    <property type="entry name" value="N-terminal domain of ligase-like"/>
    <property type="match status" value="1"/>
</dbReference>
<evidence type="ECO:0000313" key="5">
    <source>
        <dbReference type="EMBL" id="OOE14621.1"/>
    </source>
</evidence>
<feature type="domain" description="AMP-dependent synthetase/ligase" evidence="3">
    <location>
        <begin position="9"/>
        <end position="349"/>
    </location>
</feature>
<dbReference type="NCBIfam" id="NF005797">
    <property type="entry name" value="PRK07638.1"/>
    <property type="match status" value="1"/>
</dbReference>
<dbReference type="RefSeq" id="WP_171978802.1">
    <property type="nucleotide sequence ID" value="NZ_MQMF01000001.1"/>
</dbReference>
<evidence type="ECO:0000313" key="6">
    <source>
        <dbReference type="Proteomes" id="UP000188597"/>
    </source>
</evidence>